<dbReference type="Gene3D" id="3.40.50.1820">
    <property type="entry name" value="alpha/beta hydrolase"/>
    <property type="match status" value="1"/>
</dbReference>
<dbReference type="PANTHER" id="PTHR11757:SF19">
    <property type="entry name" value="PROLYL ENDOPEPTIDASE-LIKE"/>
    <property type="match status" value="1"/>
</dbReference>
<keyword evidence="3 6" id="KW-0378">Hydrolase</keyword>
<evidence type="ECO:0000313" key="10">
    <source>
        <dbReference type="Proteomes" id="UP000695562"/>
    </source>
</evidence>
<comment type="similarity">
    <text evidence="1 6">Belongs to the peptidase S9A family.</text>
</comment>
<dbReference type="GO" id="GO:0004252">
    <property type="term" value="F:serine-type endopeptidase activity"/>
    <property type="evidence" value="ECO:0007669"/>
    <property type="project" value="UniProtKB-UniRule"/>
</dbReference>
<accession>A0A8J4PLK6</accession>
<dbReference type="Pfam" id="PF02897">
    <property type="entry name" value="Peptidase_S9_N"/>
    <property type="match status" value="1"/>
</dbReference>
<organism evidence="9 10">
    <name type="scientific">Polysphondylium violaceum</name>
    <dbReference type="NCBI Taxonomy" id="133409"/>
    <lineage>
        <taxon>Eukaryota</taxon>
        <taxon>Amoebozoa</taxon>
        <taxon>Evosea</taxon>
        <taxon>Eumycetozoa</taxon>
        <taxon>Dictyostelia</taxon>
        <taxon>Dictyosteliales</taxon>
        <taxon>Dictyosteliaceae</taxon>
        <taxon>Polysphondylium</taxon>
    </lineage>
</organism>
<dbReference type="SUPFAM" id="SSF50993">
    <property type="entry name" value="Peptidase/esterase 'gauge' domain"/>
    <property type="match status" value="1"/>
</dbReference>
<dbReference type="InterPro" id="IPR051543">
    <property type="entry name" value="Serine_Peptidase_S9A"/>
</dbReference>
<evidence type="ECO:0000256" key="4">
    <source>
        <dbReference type="ARBA" id="ARBA00022825"/>
    </source>
</evidence>
<proteinExistence type="inferred from homology"/>
<gene>
    <name evidence="9" type="ORF">CYY_009512</name>
</gene>
<dbReference type="Gene3D" id="2.130.10.120">
    <property type="entry name" value="Prolyl oligopeptidase, N-terminal domain"/>
    <property type="match status" value="1"/>
</dbReference>
<evidence type="ECO:0000256" key="5">
    <source>
        <dbReference type="ARBA" id="ARBA00045448"/>
    </source>
</evidence>
<comment type="caution">
    <text evidence="9">The sequence shown here is derived from an EMBL/GenBank/DDBJ whole genome shotgun (WGS) entry which is preliminary data.</text>
</comment>
<comment type="function">
    <text evidence="5">Serine peptidase whose precise substrate specificity remains unclear. Does not cleave peptides after a arginine or lysine residue. Regulates trans-Golgi network morphology and sorting by regulating the membrane binding of the AP-1 complex. May play a role in the regulation of synaptic vesicle exocytosis.</text>
</comment>
<dbReference type="GO" id="GO:0006508">
    <property type="term" value="P:proteolysis"/>
    <property type="evidence" value="ECO:0007669"/>
    <property type="project" value="UniProtKB-KW"/>
</dbReference>
<sequence length="817" mass="93850">MNQLRGGYNLLIKQKVRYYNTTSSGVNNDTFTSNPTSKIVSKLKSFFRKDSKKELQQLFSTDNGGIEKFFSRQHSYPIPQNIKPPTYIPKANTNHATIKLHGQHINDPFHWIKDNNSKSIEIDRETNLLLDSENKYSNDITQHYLEPLSKDIKHWIKSTKVHSVDDYNEEMGDFIYTKIDNSFIRKSKLTGEITTIVNEEQDNIKLRDIIELKVSDDQEYVALIVEIDVSENSMCLVKRVGNNNNDSYTIDMIDNILNVEWGKGSELYFVERDIITKRSNKIFKKKLGNSLNLNEQIESELIYHEIDESKYLAVVKSKDLKCILFASNDKESSVNYYINLESKDQSPKIVLKRIKDIQYNVEHLDDKFLVFIHGDQGITIYSAPDTIENGSMKDLTLLIPPMQGRSMKDGDVSENHLVLQELVNSSPQIQILKKEQQNPSSSSSSPPPPLYDINNRSIIEFPEISKIALSVNPVFYNLKEFRVIYQSPIEPPTWIDINVTNLNQKISKKPHMTGPLALDPNDFITKKVFVPSKNDPNIKIPMSIIHKKDIQFNSKNPCLIKGYGAYGSLLEPEFYFDDLFLLQSGWIICMAHVRGGGELGLNWYNSGKGLEKKNTFTDFIDCVEYLFKQNLTSPSYLIAKGSSAGGLLMCNVALSHPHYFSAVVAKVPFVDVLSCSLDKDLPLTIHEYGEWGNPVKSFEVFNYIKSYDPYYLIDKLDVEKIQNLPSLYLTASFEDFRVPFWIPLKWLTKLRYQIKKILNDNNNNNNDQQQPLIMMKINQDEGHFGSKAFNTYLNSLSNEYSFMIKAIEKSINKNKTT</sequence>
<dbReference type="InterPro" id="IPR001375">
    <property type="entry name" value="Peptidase_S9_cat"/>
</dbReference>
<feature type="domain" description="Peptidase S9A N-terminal" evidence="8">
    <location>
        <begin position="92"/>
        <end position="509"/>
    </location>
</feature>
<feature type="domain" description="Peptidase S9 prolyl oligopeptidase catalytic" evidence="7">
    <location>
        <begin position="580"/>
        <end position="808"/>
    </location>
</feature>
<dbReference type="EMBL" id="AJWJ01000728">
    <property type="protein sequence ID" value="KAF2069168.1"/>
    <property type="molecule type" value="Genomic_DNA"/>
</dbReference>
<evidence type="ECO:0000256" key="3">
    <source>
        <dbReference type="ARBA" id="ARBA00022801"/>
    </source>
</evidence>
<dbReference type="Proteomes" id="UP000695562">
    <property type="component" value="Unassembled WGS sequence"/>
</dbReference>
<evidence type="ECO:0000259" key="8">
    <source>
        <dbReference type="Pfam" id="PF02897"/>
    </source>
</evidence>
<dbReference type="PRINTS" id="PR00862">
    <property type="entry name" value="PROLIGOPTASE"/>
</dbReference>
<evidence type="ECO:0000256" key="1">
    <source>
        <dbReference type="ARBA" id="ARBA00005228"/>
    </source>
</evidence>
<evidence type="ECO:0000259" key="7">
    <source>
        <dbReference type="Pfam" id="PF00326"/>
    </source>
</evidence>
<dbReference type="InterPro" id="IPR029058">
    <property type="entry name" value="AB_hydrolase_fold"/>
</dbReference>
<dbReference type="InterPro" id="IPR002470">
    <property type="entry name" value="Peptidase_S9A"/>
</dbReference>
<keyword evidence="2 6" id="KW-0645">Protease</keyword>
<dbReference type="SUPFAM" id="SSF53474">
    <property type="entry name" value="alpha/beta-Hydrolases"/>
    <property type="match status" value="1"/>
</dbReference>
<name>A0A8J4PLK6_9MYCE</name>
<protein>
    <recommendedName>
        <fullName evidence="6">Prolyl endopeptidase</fullName>
        <ecNumber evidence="6">3.4.21.-</ecNumber>
    </recommendedName>
</protein>
<dbReference type="Pfam" id="PF00326">
    <property type="entry name" value="Peptidase_S9"/>
    <property type="match status" value="1"/>
</dbReference>
<keyword evidence="10" id="KW-1185">Reference proteome</keyword>
<dbReference type="PANTHER" id="PTHR11757">
    <property type="entry name" value="PROTEASE FAMILY S9A OLIGOPEPTIDASE"/>
    <property type="match status" value="1"/>
</dbReference>
<keyword evidence="4 6" id="KW-0720">Serine protease</keyword>
<reference evidence="9" key="1">
    <citation type="submission" date="2020-01" db="EMBL/GenBank/DDBJ databases">
        <title>Development of genomics and gene disruption for Polysphondylium violaceum indicates a role for the polyketide synthase stlB in stalk morphogenesis.</title>
        <authorList>
            <person name="Narita B."/>
            <person name="Kawabe Y."/>
            <person name="Kin K."/>
            <person name="Saito T."/>
            <person name="Gibbs R."/>
            <person name="Kuspa A."/>
            <person name="Muzny D."/>
            <person name="Queller D."/>
            <person name="Richards S."/>
            <person name="Strassman J."/>
            <person name="Sucgang R."/>
            <person name="Worley K."/>
            <person name="Schaap P."/>
        </authorList>
    </citation>
    <scope>NUCLEOTIDE SEQUENCE</scope>
    <source>
        <strain evidence="9">QSvi11</strain>
    </source>
</reference>
<evidence type="ECO:0000256" key="2">
    <source>
        <dbReference type="ARBA" id="ARBA00022670"/>
    </source>
</evidence>
<evidence type="ECO:0000256" key="6">
    <source>
        <dbReference type="RuleBase" id="RU368024"/>
    </source>
</evidence>
<dbReference type="AlphaFoldDB" id="A0A8J4PLK6"/>
<dbReference type="InterPro" id="IPR023302">
    <property type="entry name" value="Pept_S9A_N"/>
</dbReference>
<dbReference type="OrthoDB" id="248387at2759"/>
<evidence type="ECO:0000313" key="9">
    <source>
        <dbReference type="EMBL" id="KAF2069168.1"/>
    </source>
</evidence>
<dbReference type="EC" id="3.4.21.-" evidence="6"/>